<dbReference type="PANTHER" id="PTHR11626:SF2">
    <property type="entry name" value="SQUALENE SYNTHASE"/>
    <property type="match status" value="1"/>
</dbReference>
<dbReference type="AlphaFoldDB" id="A0A0J6YDM7"/>
<dbReference type="STRING" id="404692.A0A0J6YDM7"/>
<dbReference type="PANTHER" id="PTHR11626">
    <property type="entry name" value="FARNESYL-DIPHOSPHATE FARNESYLTRANSFERASE"/>
    <property type="match status" value="1"/>
</dbReference>
<dbReference type="Proteomes" id="UP000054565">
    <property type="component" value="Unassembled WGS sequence"/>
</dbReference>
<evidence type="ECO:0000256" key="1">
    <source>
        <dbReference type="SAM" id="MobiDB-lite"/>
    </source>
</evidence>
<dbReference type="GO" id="GO:0006696">
    <property type="term" value="P:ergosterol biosynthetic process"/>
    <property type="evidence" value="ECO:0007669"/>
    <property type="project" value="TreeGrafter"/>
</dbReference>
<keyword evidence="2" id="KW-0472">Membrane</keyword>
<feature type="region of interest" description="Disordered" evidence="1">
    <location>
        <begin position="104"/>
        <end position="124"/>
    </location>
</feature>
<gene>
    <name evidence="3" type="ORF">CIRG_04679</name>
</gene>
<keyword evidence="2" id="KW-0812">Transmembrane</keyword>
<organism evidence="3 4">
    <name type="scientific">Coccidioides immitis RMSCC 2394</name>
    <dbReference type="NCBI Taxonomy" id="404692"/>
    <lineage>
        <taxon>Eukaryota</taxon>
        <taxon>Fungi</taxon>
        <taxon>Dikarya</taxon>
        <taxon>Ascomycota</taxon>
        <taxon>Pezizomycotina</taxon>
        <taxon>Eurotiomycetes</taxon>
        <taxon>Eurotiomycetidae</taxon>
        <taxon>Onygenales</taxon>
        <taxon>Onygenaceae</taxon>
        <taxon>Coccidioides</taxon>
    </lineage>
</organism>
<dbReference type="Gene3D" id="1.10.600.10">
    <property type="entry name" value="Farnesyl Diphosphate Synthase"/>
    <property type="match status" value="1"/>
</dbReference>
<feature type="compositionally biased region" description="Low complexity" evidence="1">
    <location>
        <begin position="52"/>
        <end position="66"/>
    </location>
</feature>
<feature type="transmembrane region" description="Helical" evidence="2">
    <location>
        <begin position="309"/>
        <end position="329"/>
    </location>
</feature>
<dbReference type="GO" id="GO:0005789">
    <property type="term" value="C:endoplasmic reticulum membrane"/>
    <property type="evidence" value="ECO:0007669"/>
    <property type="project" value="TreeGrafter"/>
</dbReference>
<evidence type="ECO:0000256" key="2">
    <source>
        <dbReference type="SAM" id="Phobius"/>
    </source>
</evidence>
<evidence type="ECO:0000313" key="3">
    <source>
        <dbReference type="EMBL" id="KMP04998.1"/>
    </source>
</evidence>
<sequence length="372" mass="42402">MGILVVQASNQMPCRLNYPVPFAFAETNIYSITIEPLSAHSLPKCRPPEMLSTTSSTSRSCAPSSSDDMAETRPPARREQGVAQCEGMLPLPRVDIALRRSPYHVTSTPTSTTRTGPFDGSGPDEKDREVLVKFDCVAREFNLLKHEYRAIIKDIAKGMGNFMADYAKMADENANGLSVKNIKDYELYRHYVAGLVDEGLTRLNIRDIREDYDSKRYFWPEEVWSKYVENFSDLFLPQNREKALQRSSEMVLMALTRADESIFDRNIKISRGSACQIMIESTRDFQHVCEVFRRRSEEKYAQGGGEEGGAIYLVVATLGVITAVMVRYVRQAWSVRLTRHDRLAPAGFRVEARQPFLTLILWRGRKHIERVQ</sequence>
<dbReference type="OrthoDB" id="431150at2759"/>
<protein>
    <submittedName>
        <fullName evidence="3">Squalene synthetase</fullName>
    </submittedName>
</protein>
<dbReference type="GO" id="GO:0045338">
    <property type="term" value="P:farnesyl diphosphate metabolic process"/>
    <property type="evidence" value="ECO:0007669"/>
    <property type="project" value="InterPro"/>
</dbReference>
<accession>A0A0J6YDM7</accession>
<dbReference type="GO" id="GO:0051996">
    <property type="term" value="F:squalene synthase [NAD(P)H] activity"/>
    <property type="evidence" value="ECO:0007669"/>
    <property type="project" value="InterPro"/>
</dbReference>
<reference evidence="4" key="1">
    <citation type="journal article" date="2010" name="Genome Res.">
        <title>Population genomic sequencing of Coccidioides fungi reveals recent hybridization and transposon control.</title>
        <authorList>
            <person name="Neafsey D.E."/>
            <person name="Barker B.M."/>
            <person name="Sharpton T.J."/>
            <person name="Stajich J.E."/>
            <person name="Park D.J."/>
            <person name="Whiston E."/>
            <person name="Hung C.-Y."/>
            <person name="McMahan C."/>
            <person name="White J."/>
            <person name="Sykes S."/>
            <person name="Heiman D."/>
            <person name="Young S."/>
            <person name="Zeng Q."/>
            <person name="Abouelleil A."/>
            <person name="Aftuck L."/>
            <person name="Bessette D."/>
            <person name="Brown A."/>
            <person name="FitzGerald M."/>
            <person name="Lui A."/>
            <person name="Macdonald J.P."/>
            <person name="Priest M."/>
            <person name="Orbach M.J."/>
            <person name="Galgiani J.N."/>
            <person name="Kirkland T.N."/>
            <person name="Cole G.T."/>
            <person name="Birren B.W."/>
            <person name="Henn M.R."/>
            <person name="Taylor J.W."/>
            <person name="Rounsley S.D."/>
        </authorList>
    </citation>
    <scope>NUCLEOTIDE SEQUENCE [LARGE SCALE GENOMIC DNA]</scope>
    <source>
        <strain evidence="4">RMSCC 2394</strain>
    </source>
</reference>
<feature type="region of interest" description="Disordered" evidence="1">
    <location>
        <begin position="45"/>
        <end position="81"/>
    </location>
</feature>
<keyword evidence="2" id="KW-1133">Transmembrane helix</keyword>
<feature type="compositionally biased region" description="Low complexity" evidence="1">
    <location>
        <begin position="106"/>
        <end position="115"/>
    </location>
</feature>
<dbReference type="InterPro" id="IPR044844">
    <property type="entry name" value="Trans_IPPS_euk-type"/>
</dbReference>
<feature type="compositionally biased region" description="Basic and acidic residues" evidence="1">
    <location>
        <begin position="70"/>
        <end position="80"/>
    </location>
</feature>
<proteinExistence type="predicted"/>
<evidence type="ECO:0000313" key="4">
    <source>
        <dbReference type="Proteomes" id="UP000054565"/>
    </source>
</evidence>
<dbReference type="SUPFAM" id="SSF48576">
    <property type="entry name" value="Terpenoid synthases"/>
    <property type="match status" value="1"/>
</dbReference>
<name>A0A0J6YDM7_COCIT</name>
<dbReference type="EMBL" id="DS028095">
    <property type="protein sequence ID" value="KMP04998.1"/>
    <property type="molecule type" value="Genomic_DNA"/>
</dbReference>
<dbReference type="InterPro" id="IPR008949">
    <property type="entry name" value="Isoprenoid_synthase_dom_sf"/>
</dbReference>